<proteinExistence type="predicted"/>
<evidence type="ECO:0000259" key="3">
    <source>
        <dbReference type="PROSITE" id="PS51186"/>
    </source>
</evidence>
<dbReference type="Proteomes" id="UP000184292">
    <property type="component" value="Unassembled WGS sequence"/>
</dbReference>
<dbReference type="Gene3D" id="3.40.630.30">
    <property type="match status" value="1"/>
</dbReference>
<dbReference type="Pfam" id="PF00583">
    <property type="entry name" value="Acetyltransf_1"/>
    <property type="match status" value="1"/>
</dbReference>
<organism evidence="4 5">
    <name type="scientific">Wenxinia saemankumensis</name>
    <dbReference type="NCBI Taxonomy" id="1447782"/>
    <lineage>
        <taxon>Bacteria</taxon>
        <taxon>Pseudomonadati</taxon>
        <taxon>Pseudomonadota</taxon>
        <taxon>Alphaproteobacteria</taxon>
        <taxon>Rhodobacterales</taxon>
        <taxon>Roseobacteraceae</taxon>
        <taxon>Wenxinia</taxon>
    </lineage>
</organism>
<gene>
    <name evidence="4" type="ORF">SAMN05444417_0962</name>
</gene>
<dbReference type="EMBL" id="FQYO01000002">
    <property type="protein sequence ID" value="SHI54984.1"/>
    <property type="molecule type" value="Genomic_DNA"/>
</dbReference>
<reference evidence="4 5" key="1">
    <citation type="submission" date="2016-11" db="EMBL/GenBank/DDBJ databases">
        <authorList>
            <person name="Jaros S."/>
            <person name="Januszkiewicz K."/>
            <person name="Wedrychowicz H."/>
        </authorList>
    </citation>
    <scope>NUCLEOTIDE SEQUENCE [LARGE SCALE GENOMIC DNA]</scope>
    <source>
        <strain evidence="4 5">DSM 100565</strain>
    </source>
</reference>
<evidence type="ECO:0000256" key="2">
    <source>
        <dbReference type="ARBA" id="ARBA00023315"/>
    </source>
</evidence>
<dbReference type="STRING" id="1447782.SAMN05444417_0962"/>
<keyword evidence="5" id="KW-1185">Reference proteome</keyword>
<feature type="domain" description="N-acetyltransferase" evidence="3">
    <location>
        <begin position="1"/>
        <end position="128"/>
    </location>
</feature>
<dbReference type="InterPro" id="IPR050832">
    <property type="entry name" value="Bact_Acetyltransf"/>
</dbReference>
<dbReference type="SUPFAM" id="SSF55729">
    <property type="entry name" value="Acyl-CoA N-acyltransferases (Nat)"/>
    <property type="match status" value="1"/>
</dbReference>
<dbReference type="InterPro" id="IPR016181">
    <property type="entry name" value="Acyl_CoA_acyltransferase"/>
</dbReference>
<keyword evidence="1 4" id="KW-0808">Transferase</keyword>
<keyword evidence="2" id="KW-0012">Acyltransferase</keyword>
<evidence type="ECO:0000256" key="1">
    <source>
        <dbReference type="ARBA" id="ARBA00022679"/>
    </source>
</evidence>
<evidence type="ECO:0000313" key="4">
    <source>
        <dbReference type="EMBL" id="SHI54984.1"/>
    </source>
</evidence>
<dbReference type="InterPro" id="IPR000182">
    <property type="entry name" value="GNAT_dom"/>
</dbReference>
<dbReference type="PROSITE" id="PS51186">
    <property type="entry name" value="GNAT"/>
    <property type="match status" value="1"/>
</dbReference>
<protein>
    <submittedName>
        <fullName evidence="4">Acetyltransferase (GNAT) family protein</fullName>
    </submittedName>
</protein>
<sequence length="128" mass="12678">MSLRPARPEEAGSVTALVRAAFAPYVPAIGREPAPMNADHAALIAAGRVQVAAGGPGGALEGVVVTCAGDGALLLDTVAVAPAAQGRGLGRALVAAAEAEARARGLPTVRLYTIAAMTANLALYPRLG</sequence>
<evidence type="ECO:0000313" key="5">
    <source>
        <dbReference type="Proteomes" id="UP000184292"/>
    </source>
</evidence>
<accession>A0A1M6C2J7</accession>
<dbReference type="CDD" id="cd04301">
    <property type="entry name" value="NAT_SF"/>
    <property type="match status" value="1"/>
</dbReference>
<dbReference type="AlphaFoldDB" id="A0A1M6C2J7"/>
<name>A0A1M6C2J7_9RHOB</name>
<dbReference type="GO" id="GO:0016747">
    <property type="term" value="F:acyltransferase activity, transferring groups other than amino-acyl groups"/>
    <property type="evidence" value="ECO:0007669"/>
    <property type="project" value="InterPro"/>
</dbReference>
<dbReference type="PANTHER" id="PTHR43877">
    <property type="entry name" value="AMINOALKYLPHOSPHONATE N-ACETYLTRANSFERASE-RELATED-RELATED"/>
    <property type="match status" value="1"/>
</dbReference>